<dbReference type="OrthoDB" id="3070163at2759"/>
<organism evidence="1 2">
    <name type="scientific">Moniliophthora roreri (strain MCA 2997)</name>
    <name type="common">Cocoa frosty pod rot fungus</name>
    <name type="synonym">Crinipellis roreri</name>
    <dbReference type="NCBI Taxonomy" id="1381753"/>
    <lineage>
        <taxon>Eukaryota</taxon>
        <taxon>Fungi</taxon>
        <taxon>Dikarya</taxon>
        <taxon>Basidiomycota</taxon>
        <taxon>Agaricomycotina</taxon>
        <taxon>Agaricomycetes</taxon>
        <taxon>Agaricomycetidae</taxon>
        <taxon>Agaricales</taxon>
        <taxon>Marasmiineae</taxon>
        <taxon>Marasmiaceae</taxon>
        <taxon>Moniliophthora</taxon>
    </lineage>
</organism>
<reference evidence="1 2" key="1">
    <citation type="journal article" date="2014" name="BMC Genomics">
        <title>Genome and secretome analysis of the hemibiotrophic fungal pathogen, Moniliophthora roreri, which causes frosty pod rot disease of cacao: mechanisms of the biotrophic and necrotrophic phases.</title>
        <authorList>
            <person name="Meinhardt L.W."/>
            <person name="Costa G.G.L."/>
            <person name="Thomazella D.P.T."/>
            <person name="Teixeira P.J.P.L."/>
            <person name="Carazzolle M.F."/>
            <person name="Schuster S.C."/>
            <person name="Carlson J.E."/>
            <person name="Guiltinan M.J."/>
            <person name="Mieczkowski P."/>
            <person name="Farmer A."/>
            <person name="Ramaraj T."/>
            <person name="Crozier J."/>
            <person name="Davis R.E."/>
            <person name="Shao J."/>
            <person name="Melnick R.L."/>
            <person name="Pereira G.A.G."/>
            <person name="Bailey B.A."/>
        </authorList>
    </citation>
    <scope>NUCLEOTIDE SEQUENCE [LARGE SCALE GENOMIC DNA]</scope>
    <source>
        <strain evidence="1 2">MCA 2997</strain>
    </source>
</reference>
<dbReference type="Proteomes" id="UP000017559">
    <property type="component" value="Unassembled WGS sequence"/>
</dbReference>
<dbReference type="KEGG" id="mrr:Moror_513"/>
<protein>
    <submittedName>
        <fullName evidence="1">Uncharacterized protein</fullName>
    </submittedName>
</protein>
<name>V2WTC7_MONRO</name>
<proteinExistence type="predicted"/>
<gene>
    <name evidence="1" type="ORF">Moror_513</name>
</gene>
<dbReference type="HOGENOM" id="CLU_2312841_0_0_1"/>
<accession>V2WTC7</accession>
<dbReference type="AlphaFoldDB" id="V2WTC7"/>
<keyword evidence="2" id="KW-1185">Reference proteome</keyword>
<comment type="caution">
    <text evidence="1">The sequence shown here is derived from an EMBL/GenBank/DDBJ whole genome shotgun (WGS) entry which is preliminary data.</text>
</comment>
<sequence length="100" mass="11657">KKDKWEQVVLPMFHHCILSSKSPMSFKRDQQLVILVQEVMDMVYPGNNYKAKLHGDATFDTLYDHMCETQNQIGKKAFSVIDEFFKNDDKLCDDLEGRLA</sequence>
<evidence type="ECO:0000313" key="2">
    <source>
        <dbReference type="Proteomes" id="UP000017559"/>
    </source>
</evidence>
<dbReference type="EMBL" id="AWSO01001223">
    <property type="protein sequence ID" value="ESK84832.1"/>
    <property type="molecule type" value="Genomic_DNA"/>
</dbReference>
<evidence type="ECO:0000313" key="1">
    <source>
        <dbReference type="EMBL" id="ESK84832.1"/>
    </source>
</evidence>
<feature type="non-terminal residue" evidence="1">
    <location>
        <position position="1"/>
    </location>
</feature>